<dbReference type="EMBL" id="SBKP01000027">
    <property type="protein sequence ID" value="RXR24722.1"/>
    <property type="molecule type" value="Genomic_DNA"/>
</dbReference>
<dbReference type="AlphaFoldDB" id="A0A4Q1KCP5"/>
<feature type="domain" description="FAD-dependent oxidoreductase 2 FAD-binding" evidence="5">
    <location>
        <begin position="7"/>
        <end position="542"/>
    </location>
</feature>
<dbReference type="GO" id="GO:0008202">
    <property type="term" value="P:steroid metabolic process"/>
    <property type="evidence" value="ECO:0007669"/>
    <property type="project" value="UniProtKB-ARBA"/>
</dbReference>
<sequence length="576" mass="61139">MKQQKCDLLVIGAGAGGLTAALRAADAGLDVVVAEKDEYFGGATARSAGGIWIPCNPHAAAMGGQDSREKALTYFRNQAGPRFDPQTVSAFLDNGPEMLKFVERASTLRFAAAMGYGDYHCEAPGGETSRVLFPQPWDGAELDQDLKRLRPMLRRAQFLGIQISVLDVGLFMSAGRKLGSAAYVFGSMLRRLRDQFRAGRSLRLTGGNALAAGLAAACLRNGVKILTSAPARRLLHEGNRVSGAVLDSLDGQLHIEARYGVILCTGGYAHDAGRRAETLPAIARSAESWSLYPYGSNGDGIRMGEAVGALFDCDMAHPVALAPMTRLAAGEGVMEVSPLFFFRGAPGVISVTRDGKRFVNEARSYHDWSVGLLAATAGEEPVAWVVCDHRAIRRYGLGIVKPAPFPVRPHLRSGYLTTGCTLGDLARSAGIDPDGLERTVSEFNEAARLGRDPQFGRGSTAYEMVNGDPEHRPNPCVGPLDKGPYYAVRALPGCLGTFAGLKGDENARVVDADGSPIPGLYVAGNDMASITGGDYIAGGCTLGPAMTFGFIAANHVIRRHKEPEAVHADSAQHAVQ</sequence>
<dbReference type="InterPro" id="IPR050315">
    <property type="entry name" value="FAD-oxidoreductase_2"/>
</dbReference>
<evidence type="ECO:0000256" key="4">
    <source>
        <dbReference type="ARBA" id="ARBA00023002"/>
    </source>
</evidence>
<protein>
    <submittedName>
        <fullName evidence="6">FAD-dependent oxidoreductase</fullName>
    </submittedName>
</protein>
<evidence type="ECO:0000313" key="7">
    <source>
        <dbReference type="Proteomes" id="UP000290958"/>
    </source>
</evidence>
<dbReference type="PANTHER" id="PTHR43400:SF10">
    <property type="entry name" value="3-OXOSTEROID 1-DEHYDROGENASE"/>
    <property type="match status" value="1"/>
</dbReference>
<keyword evidence="2" id="KW-0285">Flavoprotein</keyword>
<gene>
    <name evidence="6" type="ORF">EQG66_14925</name>
</gene>
<dbReference type="Gene3D" id="3.90.700.10">
    <property type="entry name" value="Succinate dehydrogenase/fumarate reductase flavoprotein, catalytic domain"/>
    <property type="match status" value="1"/>
</dbReference>
<evidence type="ECO:0000256" key="1">
    <source>
        <dbReference type="ARBA" id="ARBA00001974"/>
    </source>
</evidence>
<keyword evidence="4" id="KW-0560">Oxidoreductase</keyword>
<dbReference type="OrthoDB" id="3178130at2"/>
<reference evidence="7" key="1">
    <citation type="submission" date="2019-01" db="EMBL/GenBank/DDBJ databases">
        <title>Cytophagaceae bacterium strain CAR-16.</title>
        <authorList>
            <person name="Chen W.-M."/>
        </authorList>
    </citation>
    <scope>NUCLEOTIDE SEQUENCE [LARGE SCALE GENOMIC DNA]</scope>
    <source>
        <strain evidence="7">CHR27</strain>
    </source>
</reference>
<evidence type="ECO:0000256" key="3">
    <source>
        <dbReference type="ARBA" id="ARBA00022827"/>
    </source>
</evidence>
<dbReference type="InterPro" id="IPR036188">
    <property type="entry name" value="FAD/NAD-bd_sf"/>
</dbReference>
<dbReference type="Gene3D" id="3.50.50.60">
    <property type="entry name" value="FAD/NAD(P)-binding domain"/>
    <property type="match status" value="2"/>
</dbReference>
<comment type="caution">
    <text evidence="6">The sequence shown here is derived from an EMBL/GenBank/DDBJ whole genome shotgun (WGS) entry which is preliminary data.</text>
</comment>
<dbReference type="SUPFAM" id="SSF56425">
    <property type="entry name" value="Succinate dehydrogenase/fumarate reductase flavoprotein, catalytic domain"/>
    <property type="match status" value="1"/>
</dbReference>
<keyword evidence="7" id="KW-1185">Reference proteome</keyword>
<name>A0A4Q1KCP5_9SPHN</name>
<dbReference type="RefSeq" id="WP_129405301.1">
    <property type="nucleotide sequence ID" value="NZ_SBKP01000027.1"/>
</dbReference>
<dbReference type="SUPFAM" id="SSF51905">
    <property type="entry name" value="FAD/NAD(P)-binding domain"/>
    <property type="match status" value="1"/>
</dbReference>
<evidence type="ECO:0000259" key="5">
    <source>
        <dbReference type="Pfam" id="PF00890"/>
    </source>
</evidence>
<keyword evidence="3" id="KW-0274">FAD</keyword>
<dbReference type="Proteomes" id="UP000290958">
    <property type="component" value="Unassembled WGS sequence"/>
</dbReference>
<comment type="cofactor">
    <cofactor evidence="1">
        <name>FAD</name>
        <dbReference type="ChEBI" id="CHEBI:57692"/>
    </cofactor>
</comment>
<dbReference type="GO" id="GO:0016491">
    <property type="term" value="F:oxidoreductase activity"/>
    <property type="evidence" value="ECO:0007669"/>
    <property type="project" value="UniProtKB-KW"/>
</dbReference>
<dbReference type="PRINTS" id="PR00411">
    <property type="entry name" value="PNDRDTASEI"/>
</dbReference>
<proteinExistence type="predicted"/>
<organism evidence="6 7">
    <name type="scientific">Sphingobium fluviale</name>
    <dbReference type="NCBI Taxonomy" id="2506423"/>
    <lineage>
        <taxon>Bacteria</taxon>
        <taxon>Pseudomonadati</taxon>
        <taxon>Pseudomonadota</taxon>
        <taxon>Alphaproteobacteria</taxon>
        <taxon>Sphingomonadales</taxon>
        <taxon>Sphingomonadaceae</taxon>
        <taxon>Sphingobium</taxon>
    </lineage>
</organism>
<dbReference type="PANTHER" id="PTHR43400">
    <property type="entry name" value="FUMARATE REDUCTASE"/>
    <property type="match status" value="1"/>
</dbReference>
<evidence type="ECO:0000313" key="6">
    <source>
        <dbReference type="EMBL" id="RXR24722.1"/>
    </source>
</evidence>
<dbReference type="Pfam" id="PF00890">
    <property type="entry name" value="FAD_binding_2"/>
    <property type="match status" value="1"/>
</dbReference>
<evidence type="ECO:0000256" key="2">
    <source>
        <dbReference type="ARBA" id="ARBA00022630"/>
    </source>
</evidence>
<dbReference type="InterPro" id="IPR003953">
    <property type="entry name" value="FAD-dep_OxRdtase_2_FAD-bd"/>
</dbReference>
<accession>A0A4Q1KCP5</accession>
<dbReference type="InterPro" id="IPR027477">
    <property type="entry name" value="Succ_DH/fumarate_Rdtase_cat_sf"/>
</dbReference>